<dbReference type="InterPro" id="IPR036388">
    <property type="entry name" value="WH-like_DNA-bd_sf"/>
</dbReference>
<protein>
    <submittedName>
        <fullName evidence="6">MarR family transcriptional regulator</fullName>
    </submittedName>
</protein>
<dbReference type="PRINTS" id="PR00598">
    <property type="entry name" value="HTHMARR"/>
</dbReference>
<dbReference type="RefSeq" id="WP_030658260.1">
    <property type="nucleotide sequence ID" value="NZ_JBFAEG010000068.1"/>
</dbReference>
<sequence>MADKVQYEELMRQLSAIGSVRRDLGRTLPDGCSNVAATVLTLLGRDGDMRIGRLAELLAVDMSVTSRHVAHLAARGWIDRSPDPVDRRSRILRLTSEGRAKLAELSEHTAQVLARRLSGWSDEDVGQLTYLMARLRASFEDPWTERDPRAERHPCAGPPAAERPPRTSEDRSPGTPGDDRSPRTPAVTT</sequence>
<feature type="region of interest" description="Disordered" evidence="4">
    <location>
        <begin position="142"/>
        <end position="189"/>
    </location>
</feature>
<dbReference type="PANTHER" id="PTHR33164:SF57">
    <property type="entry name" value="MARR-FAMILY TRANSCRIPTIONAL REGULATOR"/>
    <property type="match status" value="1"/>
</dbReference>
<dbReference type="PANTHER" id="PTHR33164">
    <property type="entry name" value="TRANSCRIPTIONAL REGULATOR, MARR FAMILY"/>
    <property type="match status" value="1"/>
</dbReference>
<feature type="domain" description="HTH marR-type" evidence="5">
    <location>
        <begin position="7"/>
        <end position="137"/>
    </location>
</feature>
<proteinExistence type="predicted"/>
<evidence type="ECO:0000313" key="6">
    <source>
        <dbReference type="EMBL" id="MEU5714034.1"/>
    </source>
</evidence>
<dbReference type="InterPro" id="IPR000835">
    <property type="entry name" value="HTH_MarR-typ"/>
</dbReference>
<dbReference type="SMART" id="SM00347">
    <property type="entry name" value="HTH_MARR"/>
    <property type="match status" value="1"/>
</dbReference>
<evidence type="ECO:0000256" key="4">
    <source>
        <dbReference type="SAM" id="MobiDB-lite"/>
    </source>
</evidence>
<organism evidence="6 7">
    <name type="scientific">Streptomyces flaveolus</name>
    <dbReference type="NCBI Taxonomy" id="67297"/>
    <lineage>
        <taxon>Bacteria</taxon>
        <taxon>Bacillati</taxon>
        <taxon>Actinomycetota</taxon>
        <taxon>Actinomycetes</taxon>
        <taxon>Kitasatosporales</taxon>
        <taxon>Streptomycetaceae</taxon>
        <taxon>Streptomyces</taxon>
    </lineage>
</organism>
<dbReference type="PROSITE" id="PS50995">
    <property type="entry name" value="HTH_MARR_2"/>
    <property type="match status" value="1"/>
</dbReference>
<dbReference type="InterPro" id="IPR023187">
    <property type="entry name" value="Tscrpt_reg_MarR-type_CS"/>
</dbReference>
<evidence type="ECO:0000313" key="7">
    <source>
        <dbReference type="Proteomes" id="UP001551011"/>
    </source>
</evidence>
<feature type="compositionally biased region" description="Basic and acidic residues" evidence="4">
    <location>
        <begin position="142"/>
        <end position="154"/>
    </location>
</feature>
<reference evidence="6 7" key="1">
    <citation type="submission" date="2024-06" db="EMBL/GenBank/DDBJ databases">
        <title>The Natural Products Discovery Center: Release of the First 8490 Sequenced Strains for Exploring Actinobacteria Biosynthetic Diversity.</title>
        <authorList>
            <person name="Kalkreuter E."/>
            <person name="Kautsar S.A."/>
            <person name="Yang D."/>
            <person name="Bader C.D."/>
            <person name="Teijaro C.N."/>
            <person name="Fluegel L."/>
            <person name="Davis C.M."/>
            <person name="Simpson J.R."/>
            <person name="Lauterbach L."/>
            <person name="Steele A.D."/>
            <person name="Gui C."/>
            <person name="Meng S."/>
            <person name="Li G."/>
            <person name="Viehrig K."/>
            <person name="Ye F."/>
            <person name="Su P."/>
            <person name="Kiefer A.F."/>
            <person name="Nichols A."/>
            <person name="Cepeda A.J."/>
            <person name="Yan W."/>
            <person name="Fan B."/>
            <person name="Jiang Y."/>
            <person name="Adhikari A."/>
            <person name="Zheng C.-J."/>
            <person name="Schuster L."/>
            <person name="Cowan T.M."/>
            <person name="Smanski M.J."/>
            <person name="Chevrette M.G."/>
            <person name="De Carvalho L.P.S."/>
            <person name="Shen B."/>
        </authorList>
    </citation>
    <scope>NUCLEOTIDE SEQUENCE [LARGE SCALE GENOMIC DNA]</scope>
    <source>
        <strain evidence="6 7">NPDC020594</strain>
    </source>
</reference>
<keyword evidence="2" id="KW-0238">DNA-binding</keyword>
<comment type="caution">
    <text evidence="6">The sequence shown here is derived from an EMBL/GenBank/DDBJ whole genome shotgun (WGS) entry which is preliminary data.</text>
</comment>
<feature type="compositionally biased region" description="Basic and acidic residues" evidence="4">
    <location>
        <begin position="163"/>
        <end position="182"/>
    </location>
</feature>
<accession>A0ABV3AQ07</accession>
<keyword evidence="7" id="KW-1185">Reference proteome</keyword>
<keyword evidence="1" id="KW-0805">Transcription regulation</keyword>
<evidence type="ECO:0000256" key="1">
    <source>
        <dbReference type="ARBA" id="ARBA00023015"/>
    </source>
</evidence>
<evidence type="ECO:0000256" key="2">
    <source>
        <dbReference type="ARBA" id="ARBA00023125"/>
    </source>
</evidence>
<evidence type="ECO:0000259" key="5">
    <source>
        <dbReference type="PROSITE" id="PS50995"/>
    </source>
</evidence>
<dbReference type="SUPFAM" id="SSF46785">
    <property type="entry name" value="Winged helix' DNA-binding domain"/>
    <property type="match status" value="1"/>
</dbReference>
<dbReference type="PROSITE" id="PS01117">
    <property type="entry name" value="HTH_MARR_1"/>
    <property type="match status" value="1"/>
</dbReference>
<dbReference type="InterPro" id="IPR036390">
    <property type="entry name" value="WH_DNA-bd_sf"/>
</dbReference>
<keyword evidence="3" id="KW-0804">Transcription</keyword>
<evidence type="ECO:0000256" key="3">
    <source>
        <dbReference type="ARBA" id="ARBA00023163"/>
    </source>
</evidence>
<dbReference type="InterPro" id="IPR039422">
    <property type="entry name" value="MarR/SlyA-like"/>
</dbReference>
<dbReference type="Pfam" id="PF01047">
    <property type="entry name" value="MarR"/>
    <property type="match status" value="1"/>
</dbReference>
<dbReference type="Proteomes" id="UP001551011">
    <property type="component" value="Unassembled WGS sequence"/>
</dbReference>
<gene>
    <name evidence="6" type="ORF">AB0H04_45850</name>
</gene>
<dbReference type="Gene3D" id="1.10.10.10">
    <property type="entry name" value="Winged helix-like DNA-binding domain superfamily/Winged helix DNA-binding domain"/>
    <property type="match status" value="1"/>
</dbReference>
<dbReference type="EMBL" id="JBFAEG010000068">
    <property type="protein sequence ID" value="MEU5714034.1"/>
    <property type="molecule type" value="Genomic_DNA"/>
</dbReference>
<name>A0ABV3AQ07_9ACTN</name>